<protein>
    <recommendedName>
        <fullName evidence="3">PD-(D/E)XK nuclease family transposase</fullName>
    </recommendedName>
</protein>
<keyword evidence="2" id="KW-1185">Reference proteome</keyword>
<dbReference type="Proteomes" id="UP000242432">
    <property type="component" value="Unassembled WGS sequence"/>
</dbReference>
<reference evidence="2" key="1">
    <citation type="submission" date="2017-02" db="EMBL/GenBank/DDBJ databases">
        <authorList>
            <person name="Varghese N."/>
            <person name="Submissions S."/>
        </authorList>
    </citation>
    <scope>NUCLEOTIDE SEQUENCE [LARGE SCALE GENOMIC DNA]</scope>
    <source>
        <strain evidence="2">DSM 3072</strain>
    </source>
</reference>
<dbReference type="RefSeq" id="WP_078928414.1">
    <property type="nucleotide sequence ID" value="NZ_FUXX01000010.1"/>
</dbReference>
<evidence type="ECO:0000313" key="2">
    <source>
        <dbReference type="Proteomes" id="UP000242432"/>
    </source>
</evidence>
<gene>
    <name evidence="1" type="ORF">SAMN02745213_00889</name>
</gene>
<name>A0A1T4V627_9GAMM</name>
<dbReference type="EMBL" id="FUXX01000010">
    <property type="protein sequence ID" value="SKA60397.1"/>
    <property type="molecule type" value="Genomic_DNA"/>
</dbReference>
<sequence>MQNYLLEIEKDPRMAQHHQEILRTEKISTTNDIFAKKLLSRKTILIDFLNAVLDRNDEKKILDLTYNNSEILGLTSDDKTSRLDITCTLASGEKVNLEIQVLNEKAWIERSLVYWSRLYTYNLKRGSKYKNIAAVICIHLLKFNLFDAVKNPKPHSKAKLCNLEDGKPITDLMEFHFLELRKFSKKRISSMSRAEKWLAFFSGKLSGEDEILMKKDKIFDEALNLRNEFVKDPDEYLAYLKREMELMDYDNALYEAGLDGEARGIEKGKVEGIAESDYNKVKTLIEKKGHSLESALDLLDISKERWSEIESILKKIQK</sequence>
<dbReference type="NCBIfam" id="TIGR01784">
    <property type="entry name" value="T_den_put_tspse"/>
    <property type="match status" value="1"/>
</dbReference>
<dbReference type="PANTHER" id="PTHR41317">
    <property type="entry name" value="PD-(D_E)XK NUCLEASE FAMILY TRANSPOSASE"/>
    <property type="match status" value="1"/>
</dbReference>
<dbReference type="PANTHER" id="PTHR41317:SF1">
    <property type="entry name" value="PD-(D_E)XK NUCLEASE FAMILY TRANSPOSASE"/>
    <property type="match status" value="1"/>
</dbReference>
<dbReference type="InterPro" id="IPR010106">
    <property type="entry name" value="RpnA"/>
</dbReference>
<proteinExistence type="predicted"/>
<accession>A0A1T4V627</accession>
<dbReference type="AlphaFoldDB" id="A0A1T4V627"/>
<evidence type="ECO:0000313" key="1">
    <source>
        <dbReference type="EMBL" id="SKA60397.1"/>
    </source>
</evidence>
<organism evidence="1 2">
    <name type="scientific">Succinivibrio dextrinosolvens DSM 3072</name>
    <dbReference type="NCBI Taxonomy" id="1123324"/>
    <lineage>
        <taxon>Bacteria</taxon>
        <taxon>Pseudomonadati</taxon>
        <taxon>Pseudomonadota</taxon>
        <taxon>Gammaproteobacteria</taxon>
        <taxon>Aeromonadales</taxon>
        <taxon>Succinivibrionaceae</taxon>
        <taxon>Succinivibrio</taxon>
    </lineage>
</organism>
<evidence type="ECO:0008006" key="3">
    <source>
        <dbReference type="Google" id="ProtNLM"/>
    </source>
</evidence>
<dbReference type="Pfam" id="PF12784">
    <property type="entry name" value="PDDEXK_2"/>
    <property type="match status" value="1"/>
</dbReference>